<sequence length="53" mass="5751">MDVKNKQANSTGDVPGIASPFIVQTAGVWRQTPGIREARRSFNGKGNTIQTHL</sequence>
<gene>
    <name evidence="1" type="ORF">AALO17_00910</name>
</gene>
<accession>A0A140DRE8</accession>
<proteinExistence type="predicted"/>
<dbReference type="EMBL" id="CP011391">
    <property type="protein sequence ID" value="AMK53225.1"/>
    <property type="molecule type" value="Genomic_DNA"/>
</dbReference>
<organism evidence="1 2">
    <name type="scientific">Faecalibaculum rodentium</name>
    <dbReference type="NCBI Taxonomy" id="1702221"/>
    <lineage>
        <taxon>Bacteria</taxon>
        <taxon>Bacillati</taxon>
        <taxon>Bacillota</taxon>
        <taxon>Erysipelotrichia</taxon>
        <taxon>Erysipelotrichales</taxon>
        <taxon>Erysipelotrichaceae</taxon>
        <taxon>Faecalibaculum</taxon>
    </lineage>
</organism>
<dbReference type="KEGG" id="fro:AALO17_00910"/>
<dbReference type="AlphaFoldDB" id="A0A140DRE8"/>
<reference evidence="1 2" key="1">
    <citation type="journal article" date="2016" name="Gut Pathog.">
        <title>Whole genome sequencing of "Faecalibaculum rodentium" ALO17, isolated from C57BL/6J laboratory mouse feces.</title>
        <authorList>
            <person name="Lim S."/>
            <person name="Chang D.H."/>
            <person name="Ahn S."/>
            <person name="Kim B.C."/>
        </authorList>
    </citation>
    <scope>NUCLEOTIDE SEQUENCE [LARGE SCALE GENOMIC DNA]</scope>
    <source>
        <strain evidence="1 2">Alo17</strain>
    </source>
</reference>
<dbReference type="STRING" id="1702221.AALO17_00910"/>
<name>A0A140DRE8_9FIRM</name>
<keyword evidence="2" id="KW-1185">Reference proteome</keyword>
<protein>
    <submittedName>
        <fullName evidence="1">Uncharacterized protein</fullName>
    </submittedName>
</protein>
<evidence type="ECO:0000313" key="2">
    <source>
        <dbReference type="Proteomes" id="UP000069771"/>
    </source>
</evidence>
<evidence type="ECO:0000313" key="1">
    <source>
        <dbReference type="EMBL" id="AMK53225.1"/>
    </source>
</evidence>
<dbReference type="Proteomes" id="UP000069771">
    <property type="component" value="Chromosome"/>
</dbReference>